<organism evidence="3 4">
    <name type="scientific">Novosphingobium aerophilum</name>
    <dbReference type="NCBI Taxonomy" id="2839843"/>
    <lineage>
        <taxon>Bacteria</taxon>
        <taxon>Pseudomonadati</taxon>
        <taxon>Pseudomonadota</taxon>
        <taxon>Alphaproteobacteria</taxon>
        <taxon>Sphingomonadales</taxon>
        <taxon>Sphingomonadaceae</taxon>
        <taxon>Novosphingobium</taxon>
    </lineage>
</organism>
<evidence type="ECO:0000313" key="4">
    <source>
        <dbReference type="Proteomes" id="UP000520156"/>
    </source>
</evidence>
<keyword evidence="4" id="KW-1185">Reference proteome</keyword>
<evidence type="ECO:0000256" key="1">
    <source>
        <dbReference type="SAM" id="MobiDB-lite"/>
    </source>
</evidence>
<keyword evidence="2" id="KW-0732">Signal</keyword>
<protein>
    <recommendedName>
        <fullName evidence="5">Argininosuccinate lyase</fullName>
    </recommendedName>
</protein>
<feature type="signal peptide" evidence="2">
    <location>
        <begin position="1"/>
        <end position="24"/>
    </location>
</feature>
<evidence type="ECO:0008006" key="5">
    <source>
        <dbReference type="Google" id="ProtNLM"/>
    </source>
</evidence>
<comment type="caution">
    <text evidence="3">The sequence shown here is derived from an EMBL/GenBank/DDBJ whole genome shotgun (WGS) entry which is preliminary data.</text>
</comment>
<proteinExistence type="predicted"/>
<dbReference type="AlphaFoldDB" id="A0A7X1KC52"/>
<dbReference type="PROSITE" id="PS51257">
    <property type="entry name" value="PROKAR_LIPOPROTEIN"/>
    <property type="match status" value="1"/>
</dbReference>
<feature type="region of interest" description="Disordered" evidence="1">
    <location>
        <begin position="20"/>
        <end position="95"/>
    </location>
</feature>
<feature type="compositionally biased region" description="Low complexity" evidence="1">
    <location>
        <begin position="61"/>
        <end position="77"/>
    </location>
</feature>
<dbReference type="EMBL" id="JACLAU010000011">
    <property type="protein sequence ID" value="MBC2651860.1"/>
    <property type="molecule type" value="Genomic_DNA"/>
</dbReference>
<dbReference type="Proteomes" id="UP000520156">
    <property type="component" value="Unassembled WGS sequence"/>
</dbReference>
<evidence type="ECO:0000256" key="2">
    <source>
        <dbReference type="SAM" id="SignalP"/>
    </source>
</evidence>
<feature type="chain" id="PRO_5031178140" description="Argininosuccinate lyase" evidence="2">
    <location>
        <begin position="25"/>
        <end position="95"/>
    </location>
</feature>
<sequence>MIRVPAAFVLALGLASTLAGCQQAGPSQSDAPVPVLDGTASDAMLPLDTATSQPPLDPRAARAARSGPAAEDSATEAAEPEADPDPAAPAPAPAE</sequence>
<evidence type="ECO:0000313" key="3">
    <source>
        <dbReference type="EMBL" id="MBC2651860.1"/>
    </source>
</evidence>
<feature type="compositionally biased region" description="Pro residues" evidence="1">
    <location>
        <begin position="86"/>
        <end position="95"/>
    </location>
</feature>
<name>A0A7X1KC52_9SPHN</name>
<gene>
    <name evidence="3" type="ORF">H7F49_09105</name>
</gene>
<accession>A0A7X1KC52</accession>
<dbReference type="RefSeq" id="WP_185683283.1">
    <property type="nucleotide sequence ID" value="NZ_JACLAU010000011.1"/>
</dbReference>
<reference evidence="3 4" key="1">
    <citation type="submission" date="2020-08" db="EMBL/GenBank/DDBJ databases">
        <title>The genome sequence of Novosphingobium flavum 4Y4.</title>
        <authorList>
            <person name="Liu Y."/>
        </authorList>
    </citation>
    <scope>NUCLEOTIDE SEQUENCE [LARGE SCALE GENOMIC DNA]</scope>
    <source>
        <strain evidence="3 4">4Y4</strain>
    </source>
</reference>